<gene>
    <name evidence="3" type="ORF">SAMN04488128_106238</name>
</gene>
<evidence type="ECO:0000256" key="1">
    <source>
        <dbReference type="SAM" id="MobiDB-lite"/>
    </source>
</evidence>
<feature type="transmembrane region" description="Helical" evidence="2">
    <location>
        <begin position="143"/>
        <end position="165"/>
    </location>
</feature>
<feature type="transmembrane region" description="Helical" evidence="2">
    <location>
        <begin position="177"/>
        <end position="195"/>
    </location>
</feature>
<organism evidence="3 4">
    <name type="scientific">Chitinophaga eiseniae</name>
    <dbReference type="NCBI Taxonomy" id="634771"/>
    <lineage>
        <taxon>Bacteria</taxon>
        <taxon>Pseudomonadati</taxon>
        <taxon>Bacteroidota</taxon>
        <taxon>Chitinophagia</taxon>
        <taxon>Chitinophagales</taxon>
        <taxon>Chitinophagaceae</taxon>
        <taxon>Chitinophaga</taxon>
    </lineage>
</organism>
<evidence type="ECO:0000313" key="4">
    <source>
        <dbReference type="Proteomes" id="UP000190367"/>
    </source>
</evidence>
<keyword evidence="2" id="KW-0472">Membrane</keyword>
<keyword evidence="2" id="KW-0812">Transmembrane</keyword>
<proteinExistence type="predicted"/>
<feature type="region of interest" description="Disordered" evidence="1">
    <location>
        <begin position="1"/>
        <end position="21"/>
    </location>
</feature>
<dbReference type="EMBL" id="FUWZ01000006">
    <property type="protein sequence ID" value="SKA43698.1"/>
    <property type="molecule type" value="Genomic_DNA"/>
</dbReference>
<sequence>MLLLQKRRNPICPPNASNEQMQQKQVPLSAADAQLLKELEIIPGTYEKTVCSGHLVRLELAENHTLRYYFEDGQFVQAFPLLPVNGTAALPQLTLATGLVHQPVRLETVRSGERTWLLPDVWYEAHPAILQEQPMLTAARSSLLKDTALVALVFAIILSVLFYVIGMPDHFSTPAVLLGWTPPAIVVGAGLCFMVRRYRHYLKSITHRALIRGIVTEQLQGVMNDRTYTWYRIGAHAFYSMEALPAGPGQPLQLTIVTARDGSRAFRFHLQQESAAI</sequence>
<evidence type="ECO:0000256" key="2">
    <source>
        <dbReference type="SAM" id="Phobius"/>
    </source>
</evidence>
<reference evidence="4" key="1">
    <citation type="submission" date="2017-02" db="EMBL/GenBank/DDBJ databases">
        <authorList>
            <person name="Varghese N."/>
            <person name="Submissions S."/>
        </authorList>
    </citation>
    <scope>NUCLEOTIDE SEQUENCE [LARGE SCALE GENOMIC DNA]</scope>
    <source>
        <strain evidence="4">DSM 22224</strain>
    </source>
</reference>
<evidence type="ECO:0000313" key="3">
    <source>
        <dbReference type="EMBL" id="SKA43698.1"/>
    </source>
</evidence>
<protein>
    <submittedName>
        <fullName evidence="3">Uncharacterized protein</fullName>
    </submittedName>
</protein>
<keyword evidence="2" id="KW-1133">Transmembrane helix</keyword>
<dbReference type="Proteomes" id="UP000190367">
    <property type="component" value="Unassembled WGS sequence"/>
</dbReference>
<name>A0A1T4TTM9_9BACT</name>
<dbReference type="STRING" id="634771.SAMN04488128_106238"/>
<accession>A0A1T4TTM9</accession>
<keyword evidence="4" id="KW-1185">Reference proteome</keyword>
<dbReference type="AlphaFoldDB" id="A0A1T4TTM9"/>